<keyword evidence="1" id="KW-0472">Membrane</keyword>
<organism evidence="2 3">
    <name type="scientific">Candidatus Sungiibacteriota bacterium</name>
    <dbReference type="NCBI Taxonomy" id="2750080"/>
    <lineage>
        <taxon>Bacteria</taxon>
        <taxon>Candidatus Sungiibacteriota</taxon>
    </lineage>
</organism>
<gene>
    <name evidence="2" type="ORF">HYT40_03240</name>
</gene>
<protein>
    <submittedName>
        <fullName evidence="2">Uncharacterized protein</fullName>
    </submittedName>
</protein>
<reference evidence="2" key="1">
    <citation type="submission" date="2020-07" db="EMBL/GenBank/DDBJ databases">
        <title>Huge and variable diversity of episymbiotic CPR bacteria and DPANN archaea in groundwater ecosystems.</title>
        <authorList>
            <person name="He C.Y."/>
            <person name="Keren R."/>
            <person name="Whittaker M."/>
            <person name="Farag I.F."/>
            <person name="Doudna J."/>
            <person name="Cate J.H.D."/>
            <person name="Banfield J.F."/>
        </authorList>
    </citation>
    <scope>NUCLEOTIDE SEQUENCE</scope>
    <source>
        <strain evidence="2">NC_groundwater_193_Ag_S-0.1um_51_7</strain>
    </source>
</reference>
<evidence type="ECO:0000256" key="1">
    <source>
        <dbReference type="SAM" id="Phobius"/>
    </source>
</evidence>
<evidence type="ECO:0000313" key="2">
    <source>
        <dbReference type="EMBL" id="MBI2097133.1"/>
    </source>
</evidence>
<evidence type="ECO:0000313" key="3">
    <source>
        <dbReference type="Proteomes" id="UP000724148"/>
    </source>
</evidence>
<dbReference type="Proteomes" id="UP000724148">
    <property type="component" value="Unassembled WGS sequence"/>
</dbReference>
<comment type="caution">
    <text evidence="2">The sequence shown here is derived from an EMBL/GenBank/DDBJ whole genome shotgun (WGS) entry which is preliminary data.</text>
</comment>
<proteinExistence type="predicted"/>
<dbReference type="AlphaFoldDB" id="A0A931WNY1"/>
<feature type="transmembrane region" description="Helical" evidence="1">
    <location>
        <begin position="69"/>
        <end position="88"/>
    </location>
</feature>
<feature type="transmembrane region" description="Helical" evidence="1">
    <location>
        <begin position="7"/>
        <end position="28"/>
    </location>
</feature>
<name>A0A931WNY1_9BACT</name>
<dbReference type="EMBL" id="JACOZA010000082">
    <property type="protein sequence ID" value="MBI2097133.1"/>
    <property type="molecule type" value="Genomic_DNA"/>
</dbReference>
<keyword evidence="1" id="KW-1133">Transmembrane helix</keyword>
<keyword evidence="1" id="KW-0812">Transmembrane</keyword>
<sequence>MWIDMKFVFSMAMIVALASIAIFGFLVMNHDMHETGAGCLTPSAQGLDCAKIGSVFSLVSIHFSALRELSLAVIFLALLSVLIIELLARVPASAVFFSSFSALWRRFEFFFYSQREKFLKWLSLFENSPSSA</sequence>
<accession>A0A931WNY1</accession>